<dbReference type="Pfam" id="PF00498">
    <property type="entry name" value="FHA"/>
    <property type="match status" value="1"/>
</dbReference>
<dbReference type="InterPro" id="IPR008984">
    <property type="entry name" value="SMAD_FHA_dom_sf"/>
</dbReference>
<comment type="caution">
    <text evidence="3">The sequence shown here is derived from an EMBL/GenBank/DDBJ whole genome shotgun (WGS) entry which is preliminary data.</text>
</comment>
<evidence type="ECO:0000313" key="3">
    <source>
        <dbReference type="EMBL" id="PNV68380.1"/>
    </source>
</evidence>
<feature type="domain" description="FHA" evidence="2">
    <location>
        <begin position="74"/>
        <end position="124"/>
    </location>
</feature>
<dbReference type="OrthoDB" id="9815925at2"/>
<keyword evidence="4" id="KW-1185">Reference proteome</keyword>
<evidence type="ECO:0000259" key="2">
    <source>
        <dbReference type="PROSITE" id="PS50006"/>
    </source>
</evidence>
<sequence>MSTVCPVCSNPIEQDASFCPHCGFKLLGSTQQFKPVLLADETIEPEVPQTQQAELRVVRGPQTGVAFQLGDRGLTVGRSPQCDIFLNDMTVSREHAVIEPVDGGGYVIRDENSFNGVWVSNDSIDEHRLASGDIIQIGAFLLLYQEG</sequence>
<dbReference type="SUPFAM" id="SSF49879">
    <property type="entry name" value="SMAD/FHA domain"/>
    <property type="match status" value="1"/>
</dbReference>
<dbReference type="Gene3D" id="2.60.200.20">
    <property type="match status" value="1"/>
</dbReference>
<dbReference type="PROSITE" id="PS50006">
    <property type="entry name" value="FHA_DOMAIN"/>
    <property type="match status" value="1"/>
</dbReference>
<proteinExistence type="predicted"/>
<accession>A0A2K2UDZ0</accession>
<dbReference type="RefSeq" id="WP_103264448.1">
    <property type="nucleotide sequence ID" value="NZ_CABMLE010000002.1"/>
</dbReference>
<dbReference type="Proteomes" id="UP000236197">
    <property type="component" value="Unassembled WGS sequence"/>
</dbReference>
<protein>
    <submittedName>
        <fullName evidence="3">FHA domain-containing protein</fullName>
    </submittedName>
</protein>
<dbReference type="EMBL" id="PPEK01000002">
    <property type="protein sequence ID" value="PNV68380.1"/>
    <property type="molecule type" value="Genomic_DNA"/>
</dbReference>
<organism evidence="3 4">
    <name type="scientific">Enteroscipio rubneri</name>
    <dbReference type="NCBI Taxonomy" id="2070686"/>
    <lineage>
        <taxon>Bacteria</taxon>
        <taxon>Bacillati</taxon>
        <taxon>Actinomycetota</taxon>
        <taxon>Coriobacteriia</taxon>
        <taxon>Eggerthellales</taxon>
        <taxon>Eggerthellaceae</taxon>
        <taxon>Enteroscipio</taxon>
    </lineage>
</organism>
<dbReference type="Pfam" id="PF13240">
    <property type="entry name" value="Zn_Ribbon_1"/>
    <property type="match status" value="1"/>
</dbReference>
<dbReference type="SMART" id="SM00240">
    <property type="entry name" value="FHA"/>
    <property type="match status" value="1"/>
</dbReference>
<dbReference type="AlphaFoldDB" id="A0A2K2UDZ0"/>
<dbReference type="InterPro" id="IPR026870">
    <property type="entry name" value="Zinc_ribbon_dom"/>
</dbReference>
<evidence type="ECO:0000313" key="4">
    <source>
        <dbReference type="Proteomes" id="UP000236197"/>
    </source>
</evidence>
<evidence type="ECO:0000256" key="1">
    <source>
        <dbReference type="ARBA" id="ARBA00022553"/>
    </source>
</evidence>
<dbReference type="InterPro" id="IPR000253">
    <property type="entry name" value="FHA_dom"/>
</dbReference>
<gene>
    <name evidence="3" type="ORF">C2L71_03810</name>
</gene>
<reference evidence="4" key="1">
    <citation type="submission" date="2018-01" db="EMBL/GenBank/DDBJ databases">
        <title>Rubneribacter badeniensis gen. nov., sp. nov., and Colonibacter rubneri, gen. nov., sp. nov., WGS of new members of the Eggerthellaceae.</title>
        <authorList>
            <person name="Danylec N."/>
            <person name="Stoll D.A."/>
            <person name="Doetsch A."/>
            <person name="Kulling S.E."/>
            <person name="Huch M."/>
        </authorList>
    </citation>
    <scope>NUCLEOTIDE SEQUENCE [LARGE SCALE GENOMIC DNA]</scope>
    <source>
        <strain evidence="4">ResAG-96</strain>
    </source>
</reference>
<keyword evidence="1" id="KW-0597">Phosphoprotein</keyword>
<name>A0A2K2UDZ0_9ACTN</name>